<protein>
    <submittedName>
        <fullName evidence="1">5106_t:CDS:1</fullName>
    </submittedName>
</protein>
<proteinExistence type="predicted"/>
<reference evidence="1" key="1">
    <citation type="submission" date="2021-06" db="EMBL/GenBank/DDBJ databases">
        <authorList>
            <person name="Kallberg Y."/>
            <person name="Tangrot J."/>
            <person name="Rosling A."/>
        </authorList>
    </citation>
    <scope>NUCLEOTIDE SEQUENCE</scope>
    <source>
        <strain evidence="1">FL966</strain>
    </source>
</reference>
<dbReference type="Proteomes" id="UP000789759">
    <property type="component" value="Unassembled WGS sequence"/>
</dbReference>
<dbReference type="OrthoDB" id="10575318at2759"/>
<name>A0A9N9APB9_9GLOM</name>
<evidence type="ECO:0000313" key="2">
    <source>
        <dbReference type="Proteomes" id="UP000789759"/>
    </source>
</evidence>
<dbReference type="AlphaFoldDB" id="A0A9N9APB9"/>
<gene>
    <name evidence="1" type="ORF">CPELLU_LOCUS4075</name>
</gene>
<comment type="caution">
    <text evidence="1">The sequence shown here is derived from an EMBL/GenBank/DDBJ whole genome shotgun (WGS) entry which is preliminary data.</text>
</comment>
<organism evidence="1 2">
    <name type="scientific">Cetraspora pellucida</name>
    <dbReference type="NCBI Taxonomy" id="1433469"/>
    <lineage>
        <taxon>Eukaryota</taxon>
        <taxon>Fungi</taxon>
        <taxon>Fungi incertae sedis</taxon>
        <taxon>Mucoromycota</taxon>
        <taxon>Glomeromycotina</taxon>
        <taxon>Glomeromycetes</taxon>
        <taxon>Diversisporales</taxon>
        <taxon>Gigasporaceae</taxon>
        <taxon>Cetraspora</taxon>
    </lineage>
</organism>
<dbReference type="EMBL" id="CAJVQA010002086">
    <property type="protein sequence ID" value="CAG8536085.1"/>
    <property type="molecule type" value="Genomic_DNA"/>
</dbReference>
<accession>A0A9N9APB9</accession>
<sequence length="134" mass="15549">MSSLNMFSYNGIYDKTCNKLYNESYKKPYDKSYNKPCDEPHNNNNAQEPTNITYLNEFENDKSLSSTKTAVTNKQYTDAKIAKAMETCLRLLRIIFKIIVIICNNTTFNDKFLQDFADSISSTSIQFDYKQQSI</sequence>
<evidence type="ECO:0000313" key="1">
    <source>
        <dbReference type="EMBL" id="CAG8536085.1"/>
    </source>
</evidence>
<keyword evidence="2" id="KW-1185">Reference proteome</keyword>